<proteinExistence type="predicted"/>
<feature type="compositionally biased region" description="Basic and acidic residues" evidence="1">
    <location>
        <begin position="8"/>
        <end position="20"/>
    </location>
</feature>
<protein>
    <submittedName>
        <fullName evidence="2">Uncharacterized protein</fullName>
    </submittedName>
</protein>
<accession>A0A1G5RA12</accession>
<keyword evidence="3" id="KW-1185">Reference proteome</keyword>
<evidence type="ECO:0000313" key="2">
    <source>
        <dbReference type="EMBL" id="SCZ70610.1"/>
    </source>
</evidence>
<dbReference type="Proteomes" id="UP000183223">
    <property type="component" value="Unassembled WGS sequence"/>
</dbReference>
<sequence>MKSGLPVTRKEGRDIDLQEKEYGDSCRNHKNNALKVLQHNQSV</sequence>
<dbReference type="EMBL" id="FMWJ01000020">
    <property type="protein sequence ID" value="SCZ70610.1"/>
    <property type="molecule type" value="Genomic_DNA"/>
</dbReference>
<name>A0A1G5RA12_PHOLU</name>
<evidence type="ECO:0000256" key="1">
    <source>
        <dbReference type="SAM" id="MobiDB-lite"/>
    </source>
</evidence>
<evidence type="ECO:0000313" key="3">
    <source>
        <dbReference type="Proteomes" id="UP000183223"/>
    </source>
</evidence>
<dbReference type="AlphaFoldDB" id="A0A1G5RA12"/>
<gene>
    <name evidence="2" type="ORF">SAMN02982990_03539</name>
</gene>
<organism evidence="2 3">
    <name type="scientific">Photorhabdus luminescens</name>
    <name type="common">Xenorhabdus luminescens</name>
    <dbReference type="NCBI Taxonomy" id="29488"/>
    <lineage>
        <taxon>Bacteria</taxon>
        <taxon>Pseudomonadati</taxon>
        <taxon>Pseudomonadota</taxon>
        <taxon>Gammaproteobacteria</taxon>
        <taxon>Enterobacterales</taxon>
        <taxon>Morganellaceae</taxon>
        <taxon>Photorhabdus</taxon>
    </lineage>
</organism>
<reference evidence="3" key="1">
    <citation type="submission" date="2016-10" db="EMBL/GenBank/DDBJ databases">
        <authorList>
            <person name="Varghese N."/>
            <person name="Submissions S."/>
        </authorList>
    </citation>
    <scope>NUCLEOTIDE SEQUENCE [LARGE SCALE GENOMIC DNA]</scope>
    <source>
        <strain evidence="3">ATCC 29999</strain>
    </source>
</reference>
<feature type="region of interest" description="Disordered" evidence="1">
    <location>
        <begin position="1"/>
        <end position="20"/>
    </location>
</feature>